<feature type="domain" description="C-type lectin" evidence="4">
    <location>
        <begin position="145"/>
        <end position="270"/>
    </location>
</feature>
<feature type="transmembrane region" description="Helical" evidence="3">
    <location>
        <begin position="48"/>
        <end position="70"/>
    </location>
</feature>
<evidence type="ECO:0000256" key="1">
    <source>
        <dbReference type="ARBA" id="ARBA00022734"/>
    </source>
</evidence>
<dbReference type="PANTHER" id="PTHR22803">
    <property type="entry name" value="MANNOSE, PHOSPHOLIPASE, LECTIN RECEPTOR RELATED"/>
    <property type="match status" value="1"/>
</dbReference>
<dbReference type="GeneID" id="114658010"/>
<dbReference type="GeneTree" id="ENSGT01030000234575"/>
<dbReference type="InterPro" id="IPR033989">
    <property type="entry name" value="CD209-like_CTLD"/>
</dbReference>
<evidence type="ECO:0000259" key="4">
    <source>
        <dbReference type="PROSITE" id="PS50041"/>
    </source>
</evidence>
<reference evidence="5" key="2">
    <citation type="submission" date="2025-08" db="UniProtKB">
        <authorList>
            <consortium name="Ensembl"/>
        </authorList>
    </citation>
    <scope>IDENTIFICATION</scope>
</reference>
<dbReference type="InterPro" id="IPR016187">
    <property type="entry name" value="CTDL_fold"/>
</dbReference>
<dbReference type="Ensembl" id="ENSECRT00000013838.1">
    <property type="protein sequence ID" value="ENSECRP00000013601.1"/>
    <property type="gene ID" value="ENSECRG00000009084.1"/>
</dbReference>
<dbReference type="InterPro" id="IPR018378">
    <property type="entry name" value="C-type_lectin_CS"/>
</dbReference>
<gene>
    <name evidence="5" type="primary">LOC114658010</name>
</gene>
<keyword evidence="1" id="KW-0430">Lectin</keyword>
<reference evidence="5" key="3">
    <citation type="submission" date="2025-09" db="UniProtKB">
        <authorList>
            <consortium name="Ensembl"/>
        </authorList>
    </citation>
    <scope>IDENTIFICATION</scope>
</reference>
<keyword evidence="3" id="KW-0472">Membrane</keyword>
<dbReference type="Proteomes" id="UP000694620">
    <property type="component" value="Chromosome 9"/>
</dbReference>
<sequence>MDTSEHYTALHEFNEEIGSSATRPIIKMPNEKLPGMAYSKSTKCYRMATILLTLVCCLSLVMNIMLGTLFHRQSQMKDSGCSCQQDVPKLDAQIQTCEDNLVEVQDFYSQLCSKYVILQQRVPDNLKLADSGHLCQACPINWIQHKKKCFSFVTERKTWSESETTCENLGGTLAILETQEEHDFLHEGARNLTGTWDFHFWIGLSDSVKEGEWQWVDKTPLNRTYWHLTGNEPNNFKVDDLEGEDCAVLNSHFKAWSDVPCDFAYKFICQKKSIEVRF</sequence>
<dbReference type="PROSITE" id="PS50041">
    <property type="entry name" value="C_TYPE_LECTIN_2"/>
    <property type="match status" value="1"/>
</dbReference>
<keyword evidence="2" id="KW-1015">Disulfide bond</keyword>
<dbReference type="InterPro" id="IPR050111">
    <property type="entry name" value="C-type_lectin/snaclec_domain"/>
</dbReference>
<proteinExistence type="predicted"/>
<keyword evidence="3" id="KW-0812">Transmembrane</keyword>
<dbReference type="Gene3D" id="3.10.100.10">
    <property type="entry name" value="Mannose-Binding Protein A, subunit A"/>
    <property type="match status" value="1"/>
</dbReference>
<keyword evidence="3" id="KW-1133">Transmembrane helix</keyword>
<reference evidence="5" key="1">
    <citation type="submission" date="2021-06" db="EMBL/GenBank/DDBJ databases">
        <authorList>
            <consortium name="Wellcome Sanger Institute Data Sharing"/>
        </authorList>
    </citation>
    <scope>NUCLEOTIDE SEQUENCE [LARGE SCALE GENOMIC DNA]</scope>
</reference>
<keyword evidence="6" id="KW-1185">Reference proteome</keyword>
<accession>A0A8C4X8L8</accession>
<dbReference type="GO" id="GO:0030246">
    <property type="term" value="F:carbohydrate binding"/>
    <property type="evidence" value="ECO:0007669"/>
    <property type="project" value="UniProtKB-KW"/>
</dbReference>
<organism evidence="5 6">
    <name type="scientific">Erpetoichthys calabaricus</name>
    <name type="common">Rope fish</name>
    <name type="synonym">Calamoichthys calabaricus</name>
    <dbReference type="NCBI Taxonomy" id="27687"/>
    <lineage>
        <taxon>Eukaryota</taxon>
        <taxon>Metazoa</taxon>
        <taxon>Chordata</taxon>
        <taxon>Craniata</taxon>
        <taxon>Vertebrata</taxon>
        <taxon>Euteleostomi</taxon>
        <taxon>Actinopterygii</taxon>
        <taxon>Polypteriformes</taxon>
        <taxon>Polypteridae</taxon>
        <taxon>Erpetoichthys</taxon>
    </lineage>
</organism>
<dbReference type="PROSITE" id="PS00615">
    <property type="entry name" value="C_TYPE_LECTIN_1"/>
    <property type="match status" value="1"/>
</dbReference>
<evidence type="ECO:0000313" key="6">
    <source>
        <dbReference type="Proteomes" id="UP000694620"/>
    </source>
</evidence>
<dbReference type="RefSeq" id="XP_028665861.1">
    <property type="nucleotide sequence ID" value="XM_028810028.2"/>
</dbReference>
<dbReference type="Pfam" id="PF00059">
    <property type="entry name" value="Lectin_C"/>
    <property type="match status" value="1"/>
</dbReference>
<evidence type="ECO:0000256" key="2">
    <source>
        <dbReference type="ARBA" id="ARBA00023157"/>
    </source>
</evidence>
<dbReference type="AlphaFoldDB" id="A0A8C4X8L8"/>
<dbReference type="SMART" id="SM00034">
    <property type="entry name" value="CLECT"/>
    <property type="match status" value="1"/>
</dbReference>
<evidence type="ECO:0000256" key="3">
    <source>
        <dbReference type="SAM" id="Phobius"/>
    </source>
</evidence>
<dbReference type="OrthoDB" id="10265275at2759"/>
<dbReference type="SUPFAM" id="SSF56436">
    <property type="entry name" value="C-type lectin-like"/>
    <property type="match status" value="1"/>
</dbReference>
<dbReference type="InterPro" id="IPR001304">
    <property type="entry name" value="C-type_lectin-like"/>
</dbReference>
<dbReference type="CDD" id="cd03590">
    <property type="entry name" value="CLECT_DC-SIGN_like"/>
    <property type="match status" value="1"/>
</dbReference>
<protein>
    <submittedName>
        <fullName evidence="5">C-type lectin domain family 4 member E-like</fullName>
    </submittedName>
</protein>
<evidence type="ECO:0000313" key="5">
    <source>
        <dbReference type="Ensembl" id="ENSECRP00000013601.1"/>
    </source>
</evidence>
<name>A0A8C4X8L8_ERPCA</name>
<dbReference type="InterPro" id="IPR016186">
    <property type="entry name" value="C-type_lectin-like/link_sf"/>
</dbReference>